<evidence type="ECO:0000256" key="2">
    <source>
        <dbReference type="ARBA" id="ARBA00006073"/>
    </source>
</evidence>
<dbReference type="InterPro" id="IPR039927">
    <property type="entry name" value="Ribosomal_mL43"/>
</dbReference>
<evidence type="ECO:0000256" key="1">
    <source>
        <dbReference type="ARBA" id="ARBA00004173"/>
    </source>
</evidence>
<dbReference type="PANTHER" id="PTHR21396:SF2">
    <property type="entry name" value="LARGE RIBOSOMAL SUBUNIT PROTEIN ML43"/>
    <property type="match status" value="1"/>
</dbReference>
<keyword evidence="4" id="KW-0496">Mitochondrion</keyword>
<dbReference type="SUPFAM" id="SSF52833">
    <property type="entry name" value="Thioredoxin-like"/>
    <property type="match status" value="1"/>
</dbReference>
<dbReference type="Gene3D" id="3.40.30.10">
    <property type="entry name" value="Glutaredoxin"/>
    <property type="match status" value="1"/>
</dbReference>
<keyword evidence="5" id="KW-0687">Ribonucleoprotein</keyword>
<comment type="subcellular location">
    <subcellularLocation>
        <location evidence="1">Mitochondrion</location>
    </subcellularLocation>
</comment>
<dbReference type="GO" id="GO:0005762">
    <property type="term" value="C:mitochondrial large ribosomal subunit"/>
    <property type="evidence" value="ECO:0007669"/>
    <property type="project" value="TreeGrafter"/>
</dbReference>
<evidence type="ECO:0000313" key="9">
    <source>
        <dbReference type="RefSeq" id="XP_019620030.1"/>
    </source>
</evidence>
<dbReference type="AlphaFoldDB" id="A0A6P4XTR3"/>
<name>A0A6P4XTR3_BRABE</name>
<dbReference type="Proteomes" id="UP000515135">
    <property type="component" value="Unplaced"/>
</dbReference>
<reference evidence="9" key="1">
    <citation type="submission" date="2025-08" db="UniProtKB">
        <authorList>
            <consortium name="RefSeq"/>
        </authorList>
    </citation>
    <scope>IDENTIFICATION</scope>
    <source>
        <tissue evidence="9">Gonad</tissue>
    </source>
</reference>
<proteinExistence type="inferred from homology"/>
<dbReference type="GO" id="GO:0032543">
    <property type="term" value="P:mitochondrial translation"/>
    <property type="evidence" value="ECO:0007669"/>
    <property type="project" value="InterPro"/>
</dbReference>
<keyword evidence="3" id="KW-0689">Ribosomal protein</keyword>
<evidence type="ECO:0000256" key="6">
    <source>
        <dbReference type="ARBA" id="ARBA00035188"/>
    </source>
</evidence>
<evidence type="ECO:0000256" key="3">
    <source>
        <dbReference type="ARBA" id="ARBA00022980"/>
    </source>
</evidence>
<dbReference type="GeneID" id="109466713"/>
<evidence type="ECO:0000256" key="4">
    <source>
        <dbReference type="ARBA" id="ARBA00023128"/>
    </source>
</evidence>
<comment type="similarity">
    <text evidence="2">Belongs to the mitochondrion-specific ribosomal protein mL43 family.</text>
</comment>
<dbReference type="SMART" id="SM00916">
    <property type="entry name" value="L51_S25_CI-B8"/>
    <property type="match status" value="1"/>
</dbReference>
<evidence type="ECO:0000256" key="5">
    <source>
        <dbReference type="ARBA" id="ARBA00023274"/>
    </source>
</evidence>
<accession>A0A6P4XTR3</accession>
<dbReference type="GO" id="GO:0003735">
    <property type="term" value="F:structural constituent of ribosome"/>
    <property type="evidence" value="ECO:0007669"/>
    <property type="project" value="InterPro"/>
</dbReference>
<evidence type="ECO:0000259" key="7">
    <source>
        <dbReference type="SMART" id="SM00916"/>
    </source>
</evidence>
<dbReference type="KEGG" id="bbel:109466713"/>
<dbReference type="Pfam" id="PF05047">
    <property type="entry name" value="L51_S25_CI-B8"/>
    <property type="match status" value="1"/>
</dbReference>
<dbReference type="InterPro" id="IPR007741">
    <property type="entry name" value="Ribosomal_mL43/mS25/NADH_DH"/>
</dbReference>
<feature type="domain" description="Ribosomal protein/NADH dehydrogenase" evidence="7">
    <location>
        <begin position="42"/>
        <end position="115"/>
    </location>
</feature>
<keyword evidence="8" id="KW-1185">Reference proteome</keyword>
<gene>
    <name evidence="9" type="primary">LOC109466713</name>
</gene>
<dbReference type="InterPro" id="IPR036249">
    <property type="entry name" value="Thioredoxin-like_sf"/>
</dbReference>
<organism evidence="8 9">
    <name type="scientific">Branchiostoma belcheri</name>
    <name type="common">Amphioxus</name>
    <dbReference type="NCBI Taxonomy" id="7741"/>
    <lineage>
        <taxon>Eukaryota</taxon>
        <taxon>Metazoa</taxon>
        <taxon>Chordata</taxon>
        <taxon>Cephalochordata</taxon>
        <taxon>Leptocardii</taxon>
        <taxon>Amphioxiformes</taxon>
        <taxon>Branchiostomatidae</taxon>
        <taxon>Branchiostoma</taxon>
    </lineage>
</organism>
<dbReference type="RefSeq" id="XP_019620030.1">
    <property type="nucleotide sequence ID" value="XM_019764471.1"/>
</dbReference>
<protein>
    <recommendedName>
        <fullName evidence="6">Large ribosomal subunit protein mL43</fullName>
    </recommendedName>
</protein>
<dbReference type="PANTHER" id="PTHR21396">
    <property type="entry name" value="39S RIBOSOMAL PROTEIN L43"/>
    <property type="match status" value="1"/>
</dbReference>
<evidence type="ECO:0000313" key="8">
    <source>
        <dbReference type="Proteomes" id="UP000515135"/>
    </source>
</evidence>
<dbReference type="OrthoDB" id="88at2759"/>
<sequence>MANLIVGATGRTVTSGFLKSVLQNGTGRYVCQLQRITLKFCKASGQSRGVRDYVENHLLDFAAANPGVVVYVTPKPEIHARLVAEYLNGEVHTVFVDKKSAEEIKQHVQSLVWRSGLPLVRLRKTQHTETPSIQGQWTPFTNRPASSTVALEERLKRLKT</sequence>